<sequence length="51" mass="5625">MSKAAGSTQITFLMFRLAVEFCLKAVHMESPGQLVSLSYFISFVTFSLFAA</sequence>
<proteinExistence type="predicted"/>
<organism evidence="1 2">
    <name type="scientific">Corchorus capsularis</name>
    <name type="common">Jute</name>
    <dbReference type="NCBI Taxonomy" id="210143"/>
    <lineage>
        <taxon>Eukaryota</taxon>
        <taxon>Viridiplantae</taxon>
        <taxon>Streptophyta</taxon>
        <taxon>Embryophyta</taxon>
        <taxon>Tracheophyta</taxon>
        <taxon>Spermatophyta</taxon>
        <taxon>Magnoliopsida</taxon>
        <taxon>eudicotyledons</taxon>
        <taxon>Gunneridae</taxon>
        <taxon>Pentapetalae</taxon>
        <taxon>rosids</taxon>
        <taxon>malvids</taxon>
        <taxon>Malvales</taxon>
        <taxon>Malvaceae</taxon>
        <taxon>Grewioideae</taxon>
        <taxon>Apeibeae</taxon>
        <taxon>Corchorus</taxon>
    </lineage>
</organism>
<dbReference type="Proteomes" id="UP000188268">
    <property type="component" value="Unassembled WGS sequence"/>
</dbReference>
<dbReference type="Gramene" id="OMP02053">
    <property type="protein sequence ID" value="OMP02053"/>
    <property type="gene ID" value="CCACVL1_02932"/>
</dbReference>
<protein>
    <submittedName>
        <fullName evidence="1">Uncharacterized protein</fullName>
    </submittedName>
</protein>
<evidence type="ECO:0000313" key="2">
    <source>
        <dbReference type="Proteomes" id="UP000188268"/>
    </source>
</evidence>
<name>A0A1R3K4N1_COCAP</name>
<keyword evidence="2" id="KW-1185">Reference proteome</keyword>
<dbReference type="AlphaFoldDB" id="A0A1R3K4N1"/>
<reference evidence="1 2" key="1">
    <citation type="submission" date="2013-09" db="EMBL/GenBank/DDBJ databases">
        <title>Corchorus capsularis genome sequencing.</title>
        <authorList>
            <person name="Alam M."/>
            <person name="Haque M.S."/>
            <person name="Islam M.S."/>
            <person name="Emdad E.M."/>
            <person name="Islam M.M."/>
            <person name="Ahmed B."/>
            <person name="Halim A."/>
            <person name="Hossen Q.M.M."/>
            <person name="Hossain M.Z."/>
            <person name="Ahmed R."/>
            <person name="Khan M.M."/>
            <person name="Islam R."/>
            <person name="Rashid M.M."/>
            <person name="Khan S.A."/>
            <person name="Rahman M.S."/>
            <person name="Alam M."/>
        </authorList>
    </citation>
    <scope>NUCLEOTIDE SEQUENCE [LARGE SCALE GENOMIC DNA]</scope>
    <source>
        <strain evidence="2">cv. CVL-1</strain>
        <tissue evidence="1">Whole seedling</tissue>
    </source>
</reference>
<accession>A0A1R3K4N1</accession>
<comment type="caution">
    <text evidence="1">The sequence shown here is derived from an EMBL/GenBank/DDBJ whole genome shotgun (WGS) entry which is preliminary data.</text>
</comment>
<gene>
    <name evidence="1" type="ORF">CCACVL1_02932</name>
</gene>
<dbReference type="EMBL" id="AWWV01006310">
    <property type="protein sequence ID" value="OMP02053.1"/>
    <property type="molecule type" value="Genomic_DNA"/>
</dbReference>
<evidence type="ECO:0000313" key="1">
    <source>
        <dbReference type="EMBL" id="OMP02053.1"/>
    </source>
</evidence>